<protein>
    <submittedName>
        <fullName evidence="2">Uncharacterized protein</fullName>
    </submittedName>
</protein>
<evidence type="ECO:0000313" key="3">
    <source>
        <dbReference type="Proteomes" id="UP001347796"/>
    </source>
</evidence>
<reference evidence="2 3" key="1">
    <citation type="submission" date="2024-01" db="EMBL/GenBank/DDBJ databases">
        <title>The genome of the rayed Mediterranean limpet Patella caerulea (Linnaeus, 1758).</title>
        <authorList>
            <person name="Anh-Thu Weber A."/>
            <person name="Halstead-Nussloch G."/>
        </authorList>
    </citation>
    <scope>NUCLEOTIDE SEQUENCE [LARGE SCALE GENOMIC DNA]</scope>
    <source>
        <strain evidence="2">AATW-2023a</strain>
        <tissue evidence="2">Whole specimen</tissue>
    </source>
</reference>
<evidence type="ECO:0000313" key="2">
    <source>
        <dbReference type="EMBL" id="KAK6186168.1"/>
    </source>
</evidence>
<keyword evidence="1" id="KW-1133">Transmembrane helix</keyword>
<proteinExistence type="predicted"/>
<organism evidence="2 3">
    <name type="scientific">Patella caerulea</name>
    <name type="common">Rayed Mediterranean limpet</name>
    <dbReference type="NCBI Taxonomy" id="87958"/>
    <lineage>
        <taxon>Eukaryota</taxon>
        <taxon>Metazoa</taxon>
        <taxon>Spiralia</taxon>
        <taxon>Lophotrochozoa</taxon>
        <taxon>Mollusca</taxon>
        <taxon>Gastropoda</taxon>
        <taxon>Patellogastropoda</taxon>
        <taxon>Patelloidea</taxon>
        <taxon>Patellidae</taxon>
        <taxon>Patella</taxon>
    </lineage>
</organism>
<dbReference type="EMBL" id="JAZGQO010000006">
    <property type="protein sequence ID" value="KAK6186168.1"/>
    <property type="molecule type" value="Genomic_DNA"/>
</dbReference>
<keyword evidence="1" id="KW-0472">Membrane</keyword>
<keyword evidence="3" id="KW-1185">Reference proteome</keyword>
<comment type="caution">
    <text evidence="2">The sequence shown here is derived from an EMBL/GenBank/DDBJ whole genome shotgun (WGS) entry which is preliminary data.</text>
</comment>
<name>A0AAN8K586_PATCE</name>
<sequence length="225" mass="26191">MLAAIKISRAVPYHRFFSRIEHSTLPKCPVLMKIYESGVLKTSKHVLPFRRFATKVPKKFIPKYSVDKVDRSYVLIMESVLKRYPHFGQYFLILGTLPIIIADVYFIVTHFDGFDKLLQNEILQHVLGSVFCVCMLVLVNTIVRRTILRIYHKPKSDQFIAILPTTKKIEFTSKDCTKGLMRMKIGNVEIKNKPYFVSPNDFQLPYYFNIIKAHEQISKSSKKKA</sequence>
<evidence type="ECO:0000256" key="1">
    <source>
        <dbReference type="SAM" id="Phobius"/>
    </source>
</evidence>
<dbReference type="AlphaFoldDB" id="A0AAN8K586"/>
<gene>
    <name evidence="2" type="ORF">SNE40_008260</name>
</gene>
<accession>A0AAN8K586</accession>
<keyword evidence="1" id="KW-0812">Transmembrane</keyword>
<feature type="transmembrane region" description="Helical" evidence="1">
    <location>
        <begin position="122"/>
        <end position="143"/>
    </location>
</feature>
<dbReference type="Proteomes" id="UP001347796">
    <property type="component" value="Unassembled WGS sequence"/>
</dbReference>
<feature type="transmembrane region" description="Helical" evidence="1">
    <location>
        <begin position="90"/>
        <end position="110"/>
    </location>
</feature>